<dbReference type="GO" id="GO:0009289">
    <property type="term" value="C:pilus"/>
    <property type="evidence" value="ECO:0007669"/>
    <property type="project" value="InterPro"/>
</dbReference>
<name>A0A8H9I2T8_9GAMM</name>
<evidence type="ECO:0000313" key="5">
    <source>
        <dbReference type="Proteomes" id="UP000623776"/>
    </source>
</evidence>
<dbReference type="InterPro" id="IPR009742">
    <property type="entry name" value="Curlin_rpt"/>
</dbReference>
<sequence length="172" mass="18647">MKPSAASHTSNKTRLLKIAASSLVAAMVSISASANAADQRIEQYFNSVDTARQGNYSIIEQVGNNNQAMVSQSYSASYQRGNFSRITQLGSRNIAVMEQRGGNNFGVVFQQGNHHKAHLTQAGNQQSLEAYINQVGHQSDIQVSQSGSGYRSIGVEQQAYSSTLRPVTVETY</sequence>
<protein>
    <recommendedName>
        <fullName evidence="6">Curlin subunit CsgB</fullName>
    </recommendedName>
</protein>
<feature type="chain" id="PRO_5034212557" description="Curlin subunit CsgB" evidence="3">
    <location>
        <begin position="37"/>
        <end position="172"/>
    </location>
</feature>
<feature type="signal peptide" evidence="3">
    <location>
        <begin position="1"/>
        <end position="36"/>
    </location>
</feature>
<dbReference type="Proteomes" id="UP000623776">
    <property type="component" value="Unassembled WGS sequence"/>
</dbReference>
<dbReference type="AlphaFoldDB" id="A0A8H9I2T8"/>
<dbReference type="Pfam" id="PF07012">
    <property type="entry name" value="Curlin_rpt"/>
    <property type="match status" value="1"/>
</dbReference>
<comment type="caution">
    <text evidence="4">The sequence shown here is derived from an EMBL/GenBank/DDBJ whole genome shotgun (WGS) entry which is preliminary data.</text>
</comment>
<evidence type="ECO:0008006" key="6">
    <source>
        <dbReference type="Google" id="ProtNLM"/>
    </source>
</evidence>
<organism evidence="4 5">
    <name type="scientific">Vreelandella hamiltonii</name>
    <dbReference type="NCBI Taxonomy" id="502829"/>
    <lineage>
        <taxon>Bacteria</taxon>
        <taxon>Pseudomonadati</taxon>
        <taxon>Pseudomonadota</taxon>
        <taxon>Gammaproteobacteria</taxon>
        <taxon>Oceanospirillales</taxon>
        <taxon>Halomonadaceae</taxon>
        <taxon>Vreelandella</taxon>
    </lineage>
</organism>
<proteinExistence type="inferred from homology"/>
<keyword evidence="5" id="KW-1185">Reference proteome</keyword>
<gene>
    <name evidence="4" type="ORF">GCM10007157_21500</name>
</gene>
<evidence type="ECO:0000256" key="2">
    <source>
        <dbReference type="ARBA" id="ARBA00022729"/>
    </source>
</evidence>
<dbReference type="GO" id="GO:0007155">
    <property type="term" value="P:cell adhesion"/>
    <property type="evidence" value="ECO:0007669"/>
    <property type="project" value="InterPro"/>
</dbReference>
<dbReference type="RefSeq" id="WP_144983954.1">
    <property type="nucleotide sequence ID" value="NZ_BMXN01000011.1"/>
</dbReference>
<reference evidence="5" key="1">
    <citation type="journal article" date="2019" name="Int. J. Syst. Evol. Microbiol.">
        <title>The Global Catalogue of Microorganisms (GCM) 10K type strain sequencing project: providing services to taxonomists for standard genome sequencing and annotation.</title>
        <authorList>
            <consortium name="The Broad Institute Genomics Platform"/>
            <consortium name="The Broad Institute Genome Sequencing Center for Infectious Disease"/>
            <person name="Wu L."/>
            <person name="Ma J."/>
        </authorList>
    </citation>
    <scope>NUCLEOTIDE SEQUENCE [LARGE SCALE GENOMIC DNA]</scope>
    <source>
        <strain evidence="5">KCTC 22154</strain>
    </source>
</reference>
<comment type="similarity">
    <text evidence="1">Belongs to the CsgA/CsgB family.</text>
</comment>
<dbReference type="EMBL" id="BMXN01000011">
    <property type="protein sequence ID" value="GGW29063.1"/>
    <property type="molecule type" value="Genomic_DNA"/>
</dbReference>
<evidence type="ECO:0000313" key="4">
    <source>
        <dbReference type="EMBL" id="GGW29063.1"/>
    </source>
</evidence>
<keyword evidence="2 3" id="KW-0732">Signal</keyword>
<evidence type="ECO:0000256" key="3">
    <source>
        <dbReference type="SAM" id="SignalP"/>
    </source>
</evidence>
<accession>A0A8H9I2T8</accession>
<evidence type="ECO:0000256" key="1">
    <source>
        <dbReference type="ARBA" id="ARBA00009766"/>
    </source>
</evidence>